<dbReference type="InterPro" id="IPR011652">
    <property type="entry name" value="MORN_2"/>
</dbReference>
<dbReference type="EMBL" id="VXLD01000003">
    <property type="protein sequence ID" value="KAB1856788.1"/>
    <property type="molecule type" value="Genomic_DNA"/>
</dbReference>
<evidence type="ECO:0000256" key="1">
    <source>
        <dbReference type="SAM" id="SignalP"/>
    </source>
</evidence>
<dbReference type="AlphaFoldDB" id="A0A5N4WKB2"/>
<feature type="signal peptide" evidence="1">
    <location>
        <begin position="1"/>
        <end position="19"/>
    </location>
</feature>
<name>A0A5N4WKB2_9GAMM</name>
<protein>
    <submittedName>
        <fullName evidence="2">Toxin-antitoxin system YwqK family antitoxin</fullName>
    </submittedName>
</protein>
<feature type="chain" id="PRO_5024354489" evidence="1">
    <location>
        <begin position="20"/>
        <end position="271"/>
    </location>
</feature>
<dbReference type="Pfam" id="PF07661">
    <property type="entry name" value="MORN_2"/>
    <property type="match status" value="3"/>
</dbReference>
<organism evidence="2 3">
    <name type="scientific">Acinetobacter tandoii</name>
    <dbReference type="NCBI Taxonomy" id="202954"/>
    <lineage>
        <taxon>Bacteria</taxon>
        <taxon>Pseudomonadati</taxon>
        <taxon>Pseudomonadota</taxon>
        <taxon>Gammaproteobacteria</taxon>
        <taxon>Moraxellales</taxon>
        <taxon>Moraxellaceae</taxon>
        <taxon>Acinetobacter</taxon>
    </lineage>
</organism>
<dbReference type="Gene3D" id="2.20.110.10">
    <property type="entry name" value="Histone H3 K4-specific methyltransferase SET7/9 N-terminal domain"/>
    <property type="match status" value="2"/>
</dbReference>
<evidence type="ECO:0000313" key="3">
    <source>
        <dbReference type="Proteomes" id="UP000325788"/>
    </source>
</evidence>
<reference evidence="2 3" key="1">
    <citation type="submission" date="2019-09" db="EMBL/GenBank/DDBJ databases">
        <title>Draft genome sequence of Acinetobacter tandoii W4-4-4 isolated from environmental water sample.</title>
        <authorList>
            <person name="Wee S.K."/>
            <person name="Yan B."/>
            <person name="Mustaffa S.B."/>
            <person name="Yap E.P.H."/>
        </authorList>
    </citation>
    <scope>NUCLEOTIDE SEQUENCE [LARGE SCALE GENOMIC DNA]</scope>
    <source>
        <strain evidence="2 3">W4-4-4</strain>
    </source>
</reference>
<keyword evidence="1" id="KW-0732">Signal</keyword>
<proteinExistence type="predicted"/>
<accession>A0A5N4WKB2</accession>
<comment type="caution">
    <text evidence="2">The sequence shown here is derived from an EMBL/GenBank/DDBJ whole genome shotgun (WGS) entry which is preliminary data.</text>
</comment>
<gene>
    <name evidence="2" type="ORF">F4W09_07345</name>
</gene>
<evidence type="ECO:0000313" key="2">
    <source>
        <dbReference type="EMBL" id="KAB1856788.1"/>
    </source>
</evidence>
<dbReference type="SUPFAM" id="SSF82185">
    <property type="entry name" value="Histone H3 K4-specific methyltransferase SET7/9 N-terminal domain"/>
    <property type="match status" value="1"/>
</dbReference>
<sequence>MKAFLLSMSLGLVSLHTFADGYINENMVVFTSESDGSDDPWQDHPKCTPSIQAGGSSKSWLVQYFYSDQSPLTSGFITTQKPSSKASECEHLVHFPDQVQGSGTFESYYPNGKIRSHIEYEDGSYHGKLIFWHANGLKEQESTMNYGIPDGEYRIWHPNGQLALSMKYKDDMQDGMKQRWYADGKPWTYVRFENGVMRGELKQWFHNGKLERRGEYRNGLRQNRYEIWYEDGTPEAVLTYDAGSIIQAQCWNEAGKPRARNSCLSSYQDEE</sequence>
<dbReference type="Proteomes" id="UP000325788">
    <property type="component" value="Unassembled WGS sequence"/>
</dbReference>